<comment type="caution">
    <text evidence="2">The sequence shown here is derived from an EMBL/GenBank/DDBJ whole genome shotgun (WGS) entry which is preliminary data.</text>
</comment>
<gene>
    <name evidence="2" type="ORF">EJ04DRAFT_433533</name>
</gene>
<dbReference type="EMBL" id="ML996128">
    <property type="protein sequence ID" value="KAF2736111.1"/>
    <property type="molecule type" value="Genomic_DNA"/>
</dbReference>
<dbReference type="PANTHER" id="PTHR33112:SF16">
    <property type="entry name" value="HETEROKARYON INCOMPATIBILITY DOMAIN-CONTAINING PROTEIN"/>
    <property type="match status" value="1"/>
</dbReference>
<evidence type="ECO:0000259" key="1">
    <source>
        <dbReference type="Pfam" id="PF06985"/>
    </source>
</evidence>
<dbReference type="AlphaFoldDB" id="A0A9P4V478"/>
<evidence type="ECO:0000313" key="3">
    <source>
        <dbReference type="Proteomes" id="UP000799444"/>
    </source>
</evidence>
<dbReference type="Proteomes" id="UP000799444">
    <property type="component" value="Unassembled WGS sequence"/>
</dbReference>
<accession>A0A9P4V478</accession>
<organism evidence="2 3">
    <name type="scientific">Polyplosphaeria fusca</name>
    <dbReference type="NCBI Taxonomy" id="682080"/>
    <lineage>
        <taxon>Eukaryota</taxon>
        <taxon>Fungi</taxon>
        <taxon>Dikarya</taxon>
        <taxon>Ascomycota</taxon>
        <taxon>Pezizomycotina</taxon>
        <taxon>Dothideomycetes</taxon>
        <taxon>Pleosporomycetidae</taxon>
        <taxon>Pleosporales</taxon>
        <taxon>Tetraplosphaeriaceae</taxon>
        <taxon>Polyplosphaeria</taxon>
    </lineage>
</organism>
<dbReference type="OrthoDB" id="3486565at2759"/>
<dbReference type="PANTHER" id="PTHR33112">
    <property type="entry name" value="DOMAIN PROTEIN, PUTATIVE-RELATED"/>
    <property type="match status" value="1"/>
</dbReference>
<sequence>MLNSSLSLVRDSWPRILATNDLQVNTTPWKAFGPGWIVPPTLDAQSRRHIVYAWLQACTQQHSNCSLPAYTELPKRYLDLRDVLQGVIQLNEAKGEIGRYATVSHCWGESVPLTTTKATLDVRKSGIPLSELPKSFQEAILIAMEQNISFIWIDSLCIIQDDESDWTEHVRTMADIYSNSYLNIGLTRAPDSHTESMDHIIHVRQKLAFAHDKFTGTLNDTIAGTIFAYSNAFACAPLLTRAWVFQERVLAPRMLHIHASEMIWECNSTMRCECTGLDNLLPQSHYARTLKKICSVAELGNDIKEPLESFWQWAVMEYTKLKLSKESDRLPAFAGLAARFQTRSGSRYVAGMWLGEQFDFARQLSWRVYEESPRGSLQSRRSIPLKAPTWSWASL</sequence>
<protein>
    <submittedName>
        <fullName evidence="2">HET-domain-containing protein</fullName>
    </submittedName>
</protein>
<keyword evidence="3" id="KW-1185">Reference proteome</keyword>
<reference evidence="2" key="1">
    <citation type="journal article" date="2020" name="Stud. Mycol.">
        <title>101 Dothideomycetes genomes: a test case for predicting lifestyles and emergence of pathogens.</title>
        <authorList>
            <person name="Haridas S."/>
            <person name="Albert R."/>
            <person name="Binder M."/>
            <person name="Bloem J."/>
            <person name="Labutti K."/>
            <person name="Salamov A."/>
            <person name="Andreopoulos B."/>
            <person name="Baker S."/>
            <person name="Barry K."/>
            <person name="Bills G."/>
            <person name="Bluhm B."/>
            <person name="Cannon C."/>
            <person name="Castanera R."/>
            <person name="Culley D."/>
            <person name="Daum C."/>
            <person name="Ezra D."/>
            <person name="Gonzalez J."/>
            <person name="Henrissat B."/>
            <person name="Kuo A."/>
            <person name="Liang C."/>
            <person name="Lipzen A."/>
            <person name="Lutzoni F."/>
            <person name="Magnuson J."/>
            <person name="Mondo S."/>
            <person name="Nolan M."/>
            <person name="Ohm R."/>
            <person name="Pangilinan J."/>
            <person name="Park H.-J."/>
            <person name="Ramirez L."/>
            <person name="Alfaro M."/>
            <person name="Sun H."/>
            <person name="Tritt A."/>
            <person name="Yoshinaga Y."/>
            <person name="Zwiers L.-H."/>
            <person name="Turgeon B."/>
            <person name="Goodwin S."/>
            <person name="Spatafora J."/>
            <person name="Crous P."/>
            <person name="Grigoriev I."/>
        </authorList>
    </citation>
    <scope>NUCLEOTIDE SEQUENCE</scope>
    <source>
        <strain evidence="2">CBS 125425</strain>
    </source>
</reference>
<evidence type="ECO:0000313" key="2">
    <source>
        <dbReference type="EMBL" id="KAF2736111.1"/>
    </source>
</evidence>
<dbReference type="Pfam" id="PF06985">
    <property type="entry name" value="HET"/>
    <property type="match status" value="1"/>
</dbReference>
<proteinExistence type="predicted"/>
<feature type="non-terminal residue" evidence="2">
    <location>
        <position position="395"/>
    </location>
</feature>
<name>A0A9P4V478_9PLEO</name>
<feature type="domain" description="Heterokaryon incompatibility" evidence="1">
    <location>
        <begin position="100"/>
        <end position="247"/>
    </location>
</feature>
<dbReference type="InterPro" id="IPR010730">
    <property type="entry name" value="HET"/>
</dbReference>